<sequence length="129" mass="14937">MKNYWGAVVTQEDMSLHDVAAELNRFLFPVKLEETDRFDEVPGFVADRSGRERFVLQGVPLDLPADAPASERYNYFYFRCSEPEIETLPPSLRNLPRDAEVGRNGYSIISEYLCQRLCENTRLRCEPDL</sequence>
<organism evidence="1 2">
    <name type="scientific">Ideonella oryzae</name>
    <dbReference type="NCBI Taxonomy" id="2937441"/>
    <lineage>
        <taxon>Bacteria</taxon>
        <taxon>Pseudomonadati</taxon>
        <taxon>Pseudomonadota</taxon>
        <taxon>Betaproteobacteria</taxon>
        <taxon>Burkholderiales</taxon>
        <taxon>Sphaerotilaceae</taxon>
        <taxon>Ideonella</taxon>
    </lineage>
</organism>
<name>A0ABT1BHB4_9BURK</name>
<proteinExistence type="predicted"/>
<dbReference type="EMBL" id="JAMXMC010000001">
    <property type="protein sequence ID" value="MCO5975617.1"/>
    <property type="molecule type" value="Genomic_DNA"/>
</dbReference>
<gene>
    <name evidence="1" type="ORF">M0L44_02625</name>
</gene>
<protein>
    <submittedName>
        <fullName evidence="1">Uncharacterized protein</fullName>
    </submittedName>
</protein>
<comment type="caution">
    <text evidence="1">The sequence shown here is derived from an EMBL/GenBank/DDBJ whole genome shotgun (WGS) entry which is preliminary data.</text>
</comment>
<dbReference type="Proteomes" id="UP001204851">
    <property type="component" value="Unassembled WGS sequence"/>
</dbReference>
<dbReference type="RefSeq" id="WP_252768044.1">
    <property type="nucleotide sequence ID" value="NZ_JAMXMC010000001.1"/>
</dbReference>
<evidence type="ECO:0000313" key="1">
    <source>
        <dbReference type="EMBL" id="MCO5975617.1"/>
    </source>
</evidence>
<keyword evidence="2" id="KW-1185">Reference proteome</keyword>
<evidence type="ECO:0000313" key="2">
    <source>
        <dbReference type="Proteomes" id="UP001204851"/>
    </source>
</evidence>
<reference evidence="1 2" key="1">
    <citation type="submission" date="2022-06" db="EMBL/GenBank/DDBJ databases">
        <title>Ideonella sp. NS12-5 Genome sequencing and assembly.</title>
        <authorList>
            <person name="Jung Y."/>
        </authorList>
    </citation>
    <scope>NUCLEOTIDE SEQUENCE [LARGE SCALE GENOMIC DNA]</scope>
    <source>
        <strain evidence="1 2">NS12-5</strain>
    </source>
</reference>
<accession>A0ABT1BHB4</accession>